<dbReference type="Gene3D" id="3.40.50.450">
    <property type="match status" value="1"/>
</dbReference>
<comment type="catalytic activity">
    <reaction evidence="2">
        <text>9-ribosyl-trans-zeatin 5'-phosphate + H2O = trans-zeatin + D-ribose 5-phosphate</text>
        <dbReference type="Rhea" id="RHEA:48564"/>
        <dbReference type="ChEBI" id="CHEBI:15377"/>
        <dbReference type="ChEBI" id="CHEBI:16522"/>
        <dbReference type="ChEBI" id="CHEBI:78346"/>
        <dbReference type="ChEBI" id="CHEBI:87947"/>
        <dbReference type="EC" id="3.2.2.n1"/>
    </reaction>
</comment>
<evidence type="ECO:0000256" key="1">
    <source>
        <dbReference type="ARBA" id="ARBA00006763"/>
    </source>
</evidence>
<dbReference type="GO" id="GO:0016799">
    <property type="term" value="F:hydrolase activity, hydrolyzing N-glycosyl compounds"/>
    <property type="evidence" value="ECO:0007669"/>
    <property type="project" value="TreeGrafter"/>
</dbReference>
<reference evidence="3" key="1">
    <citation type="submission" date="2021-01" db="EMBL/GenBank/DDBJ databases">
        <title>Whole genome shotgun sequence of Virgisporangium ochraceum NBRC 16418.</title>
        <authorList>
            <person name="Komaki H."/>
            <person name="Tamura T."/>
        </authorList>
    </citation>
    <scope>NUCLEOTIDE SEQUENCE</scope>
    <source>
        <strain evidence="3">NBRC 16418</strain>
    </source>
</reference>
<dbReference type="GO" id="GO:0009691">
    <property type="term" value="P:cytokinin biosynthetic process"/>
    <property type="evidence" value="ECO:0007669"/>
    <property type="project" value="UniProtKB-UniRule"/>
</dbReference>
<dbReference type="AlphaFoldDB" id="A0A8J3ZZB3"/>
<name>A0A8J3ZZB3_9ACTN</name>
<dbReference type="PANTHER" id="PTHR31223:SF70">
    <property type="entry name" value="LOG FAMILY PROTEIN YJL055W"/>
    <property type="match status" value="1"/>
</dbReference>
<gene>
    <name evidence="3" type="ORF">Voc01_051520</name>
</gene>
<proteinExistence type="inferred from homology"/>
<dbReference type="InterPro" id="IPR005269">
    <property type="entry name" value="LOG"/>
</dbReference>
<protein>
    <recommendedName>
        <fullName evidence="2">Cytokinin riboside 5'-monophosphate phosphoribohydrolase</fullName>
        <ecNumber evidence="2">3.2.2.n1</ecNumber>
    </recommendedName>
</protein>
<keyword evidence="2" id="KW-0203">Cytokinin biosynthesis</keyword>
<keyword evidence="4" id="KW-1185">Reference proteome</keyword>
<dbReference type="EMBL" id="BOPH01000073">
    <property type="protein sequence ID" value="GIJ70235.1"/>
    <property type="molecule type" value="Genomic_DNA"/>
</dbReference>
<accession>A0A8J3ZZB3</accession>
<comment type="similarity">
    <text evidence="1 2">Belongs to the LOG family.</text>
</comment>
<dbReference type="NCBIfam" id="TIGR00730">
    <property type="entry name" value="Rossman fold protein, TIGR00730 family"/>
    <property type="match status" value="1"/>
</dbReference>
<comment type="caution">
    <text evidence="3">The sequence shown here is derived from an EMBL/GenBank/DDBJ whole genome shotgun (WGS) entry which is preliminary data.</text>
</comment>
<dbReference type="InterPro" id="IPR031100">
    <property type="entry name" value="LOG_fam"/>
</dbReference>
<evidence type="ECO:0000256" key="2">
    <source>
        <dbReference type="RuleBase" id="RU363015"/>
    </source>
</evidence>
<dbReference type="Pfam" id="PF03641">
    <property type="entry name" value="Lysine_decarbox"/>
    <property type="match status" value="1"/>
</dbReference>
<evidence type="ECO:0000313" key="3">
    <source>
        <dbReference type="EMBL" id="GIJ70235.1"/>
    </source>
</evidence>
<organism evidence="3 4">
    <name type="scientific">Virgisporangium ochraceum</name>
    <dbReference type="NCBI Taxonomy" id="65505"/>
    <lineage>
        <taxon>Bacteria</taxon>
        <taxon>Bacillati</taxon>
        <taxon>Actinomycetota</taxon>
        <taxon>Actinomycetes</taxon>
        <taxon>Micromonosporales</taxon>
        <taxon>Micromonosporaceae</taxon>
        <taxon>Virgisporangium</taxon>
    </lineage>
</organism>
<sequence length="181" mass="19237">MAAICVFCASSSRIDERWMKLATEVGTAIGRRGHSLVSGGACVGMMGALGDGARAAGAHTLGIIPQSLVDIEVADRASDELVVTSGMFERKSVMIDRADAFLTLPGGLGTLDELFEVWTTATLRIHDKPIVLLDADGFYGGLVDWLAGLTAQHFTYEGAMDRLHVVPTVDTAFDLIESLLP</sequence>
<dbReference type="GO" id="GO:0005829">
    <property type="term" value="C:cytosol"/>
    <property type="evidence" value="ECO:0007669"/>
    <property type="project" value="TreeGrafter"/>
</dbReference>
<dbReference type="EC" id="3.2.2.n1" evidence="2"/>
<dbReference type="RefSeq" id="WP_203930132.1">
    <property type="nucleotide sequence ID" value="NZ_BOPH01000073.1"/>
</dbReference>
<comment type="catalytic activity">
    <reaction evidence="2">
        <text>N(6)-(dimethylallyl)adenosine 5'-phosphate + H2O = N(6)-dimethylallyladenine + D-ribose 5-phosphate</text>
        <dbReference type="Rhea" id="RHEA:48560"/>
        <dbReference type="ChEBI" id="CHEBI:15377"/>
        <dbReference type="ChEBI" id="CHEBI:17660"/>
        <dbReference type="ChEBI" id="CHEBI:57526"/>
        <dbReference type="ChEBI" id="CHEBI:78346"/>
        <dbReference type="EC" id="3.2.2.n1"/>
    </reaction>
</comment>
<dbReference type="PANTHER" id="PTHR31223">
    <property type="entry name" value="LOG FAMILY PROTEIN YJL055W"/>
    <property type="match status" value="1"/>
</dbReference>
<evidence type="ECO:0000313" key="4">
    <source>
        <dbReference type="Proteomes" id="UP000635606"/>
    </source>
</evidence>
<keyword evidence="2" id="KW-0378">Hydrolase</keyword>
<dbReference type="Proteomes" id="UP000635606">
    <property type="component" value="Unassembled WGS sequence"/>
</dbReference>
<dbReference type="SUPFAM" id="SSF102405">
    <property type="entry name" value="MCP/YpsA-like"/>
    <property type="match status" value="1"/>
</dbReference>